<dbReference type="InterPro" id="IPR001667">
    <property type="entry name" value="DDH_dom"/>
</dbReference>
<dbReference type="InterPro" id="IPR038763">
    <property type="entry name" value="DHH_sf"/>
</dbReference>
<dbReference type="GO" id="GO:0008033">
    <property type="term" value="P:tRNA processing"/>
    <property type="evidence" value="ECO:0007669"/>
    <property type="project" value="UniProtKB-KW"/>
</dbReference>
<dbReference type="GO" id="GO:0000166">
    <property type="term" value="F:nucleotide binding"/>
    <property type="evidence" value="ECO:0007669"/>
    <property type="project" value="UniProtKB-KW"/>
</dbReference>
<evidence type="ECO:0000256" key="2">
    <source>
        <dbReference type="ARBA" id="ARBA00007265"/>
    </source>
</evidence>
<dbReference type="Gene3D" id="3.90.1640.10">
    <property type="entry name" value="inorganic pyrophosphatase (n-terminal core)"/>
    <property type="match status" value="1"/>
</dbReference>
<keyword evidence="4 12" id="KW-0808">Transferase</keyword>
<sequence>MDIITTHIGADFDALASMIAAKRLYPEAVLVFPGSQEKSVRNYLAQEFRNIYAFKKIKHIDIDKVQRLIVVDTRQADRIGRLAECATNPAVTVHLYDHHPDTETDLRGSQEIVEPVGSTTTIFTRLFQEKNIVPSPDEATLMALGIYEDTGSFLHSSTCPEDLAAASWLLTHGANLDIITQFISRELSSEQISLLGQLRQEAHTYVIRGVTVVVSKLTMPDYIDDFSVLVQRLMVLDNIDVVFALLSMGERTYLIARSRIPEVNVGTIAREFGGGGHATAASATVRNLTIVEAEEQLISLLHRHVRPKAMAGEIMSAPVITVTPEVSIDQANQLMTRYNVTVLPVVRTNSDGNGENPCGLLGMISRRVAEKAIFHKLGNIPVADYMTTDIATIPESGTLFDIQRLIVENRQRLLPVTRDDDIVGVITRTDLLALLVNDPAHLSLDLLRSDERPSIERTRHLSSVMTQVLPKNVIVLLREIGEIAEQQGCNAYVAGGFVRDLILQVQNTDIDIVIEGDGIRLAKALAAQRHGIVHPHEKFGTATVIFPDQSRIDVATARLEYYDHPAAMPTVEHSSTKLDLYRRDFTINAMAIHLNPKRFGILVDYFNSQNDLKERRIQVLHNLSFVEDPTRIFRAIRFESRLDFTITKHTEKLIKNTVQMNLFDRVEEPRFFHELKLILSEDNPIPALRRMAALKLFPFLWPDLRPNLKIDRRFLHFLTQANQAISWFKLLYLPDKIEPWMVYLLAIMSRSRTKELIAFCNRFSLPPRQRRKLIAQKTEAERVAQEMQKRPFLRPSETYWLLHELDIEGLLYLMAIARKRYIQQAVSHYVTTWRNVVPLVRGDELKAMGYIPGPLFRTIRNHLIEVQLDGQVGSREDALSFIQSTYPPGAALS</sequence>
<feature type="domain" description="CBS" evidence="13">
    <location>
        <begin position="315"/>
        <end position="382"/>
    </location>
</feature>
<accession>A0A7T6AQH5</accession>
<dbReference type="Gene3D" id="3.10.580.10">
    <property type="entry name" value="CBS-domain"/>
    <property type="match status" value="1"/>
</dbReference>
<dbReference type="SUPFAM" id="SSF81301">
    <property type="entry name" value="Nucleotidyltransferase"/>
    <property type="match status" value="1"/>
</dbReference>
<evidence type="ECO:0000256" key="12">
    <source>
        <dbReference type="RuleBase" id="RU003953"/>
    </source>
</evidence>
<evidence type="ECO:0000256" key="9">
    <source>
        <dbReference type="ARBA" id="ARBA00022842"/>
    </source>
</evidence>
<name>A0A7T6AQH5_9BACT</name>
<dbReference type="InterPro" id="IPR046342">
    <property type="entry name" value="CBS_dom_sf"/>
</dbReference>
<dbReference type="GO" id="GO:0016779">
    <property type="term" value="F:nucleotidyltransferase activity"/>
    <property type="evidence" value="ECO:0007669"/>
    <property type="project" value="UniProtKB-KW"/>
</dbReference>
<evidence type="ECO:0000256" key="8">
    <source>
        <dbReference type="ARBA" id="ARBA00022741"/>
    </source>
</evidence>
<evidence type="ECO:0000256" key="4">
    <source>
        <dbReference type="ARBA" id="ARBA00022679"/>
    </source>
</evidence>
<evidence type="ECO:0000256" key="10">
    <source>
        <dbReference type="ARBA" id="ARBA00022884"/>
    </source>
</evidence>
<evidence type="ECO:0000256" key="1">
    <source>
        <dbReference type="ARBA" id="ARBA00001946"/>
    </source>
</evidence>
<keyword evidence="9" id="KW-0460">Magnesium</keyword>
<feature type="domain" description="CBS" evidence="13">
    <location>
        <begin position="386"/>
        <end position="444"/>
    </location>
</feature>
<dbReference type="PROSITE" id="PS51371">
    <property type="entry name" value="CBS"/>
    <property type="match status" value="2"/>
</dbReference>
<evidence type="ECO:0000256" key="6">
    <source>
        <dbReference type="ARBA" id="ARBA00022695"/>
    </source>
</evidence>
<dbReference type="AlphaFoldDB" id="A0A7T6AQH5"/>
<dbReference type="SMART" id="SM00116">
    <property type="entry name" value="CBS"/>
    <property type="match status" value="2"/>
</dbReference>
<keyword evidence="7" id="KW-0479">Metal-binding</keyword>
<evidence type="ECO:0000259" key="13">
    <source>
        <dbReference type="PROSITE" id="PS51371"/>
    </source>
</evidence>
<evidence type="ECO:0000256" key="3">
    <source>
        <dbReference type="ARBA" id="ARBA00022555"/>
    </source>
</evidence>
<dbReference type="GO" id="GO:0046872">
    <property type="term" value="F:metal ion binding"/>
    <property type="evidence" value="ECO:0007669"/>
    <property type="project" value="UniProtKB-KW"/>
</dbReference>
<dbReference type="CDD" id="cd05398">
    <property type="entry name" value="NT_ClassII-CCAase"/>
    <property type="match status" value="1"/>
</dbReference>
<dbReference type="Proteomes" id="UP000596092">
    <property type="component" value="Chromosome"/>
</dbReference>
<dbReference type="InterPro" id="IPR052390">
    <property type="entry name" value="tRNA_nt/polyA_polymerase"/>
</dbReference>
<keyword evidence="11" id="KW-0129">CBS domain</keyword>
<evidence type="ECO:0000256" key="11">
    <source>
        <dbReference type="PROSITE-ProRule" id="PRU00703"/>
    </source>
</evidence>
<dbReference type="InterPro" id="IPR043519">
    <property type="entry name" value="NT_sf"/>
</dbReference>
<reference evidence="14 15" key="1">
    <citation type="submission" date="2020-05" db="EMBL/GenBank/DDBJ databases">
        <title>Complete genome of Desulfobulbus oligotrophicus.</title>
        <authorList>
            <person name="Podar M."/>
        </authorList>
    </citation>
    <scope>NUCLEOTIDE SEQUENCE [LARGE SCALE GENOMIC DNA]</scope>
    <source>
        <strain evidence="14 15">Prop6</strain>
    </source>
</reference>
<dbReference type="KEGG" id="dog:HP555_06245"/>
<dbReference type="PANTHER" id="PTHR47788:SF1">
    <property type="entry name" value="A-ADDING TRNA NUCLEOTIDYLTRANSFERASE"/>
    <property type="match status" value="1"/>
</dbReference>
<organism evidence="14 15">
    <name type="scientific">Desulfobulbus oligotrophicus</name>
    <dbReference type="NCBI Taxonomy" id="1909699"/>
    <lineage>
        <taxon>Bacteria</taxon>
        <taxon>Pseudomonadati</taxon>
        <taxon>Thermodesulfobacteriota</taxon>
        <taxon>Desulfobulbia</taxon>
        <taxon>Desulfobulbales</taxon>
        <taxon>Desulfobulbaceae</taxon>
        <taxon>Desulfobulbus</taxon>
    </lineage>
</organism>
<dbReference type="RefSeq" id="WP_199264316.1">
    <property type="nucleotide sequence ID" value="NZ_CP054140.1"/>
</dbReference>
<comment type="similarity">
    <text evidence="2 12">Belongs to the tRNA nucleotidyltransferase/poly(A) polymerase family.</text>
</comment>
<protein>
    <submittedName>
        <fullName evidence="14">CBS domain-containing protein</fullName>
    </submittedName>
</protein>
<dbReference type="InterPro" id="IPR002646">
    <property type="entry name" value="PolA_pol_head_dom"/>
</dbReference>
<keyword evidence="3" id="KW-0820">tRNA-binding</keyword>
<evidence type="ECO:0000256" key="5">
    <source>
        <dbReference type="ARBA" id="ARBA00022694"/>
    </source>
</evidence>
<dbReference type="PANTHER" id="PTHR47788">
    <property type="entry name" value="POLYA POLYMERASE"/>
    <property type="match status" value="1"/>
</dbReference>
<dbReference type="GO" id="GO:0000049">
    <property type="term" value="F:tRNA binding"/>
    <property type="evidence" value="ECO:0007669"/>
    <property type="project" value="UniProtKB-KW"/>
</dbReference>
<dbReference type="Gene3D" id="1.10.3090.10">
    <property type="entry name" value="cca-adding enzyme, domain 2"/>
    <property type="match status" value="1"/>
</dbReference>
<dbReference type="Pfam" id="PF01368">
    <property type="entry name" value="DHH"/>
    <property type="match status" value="1"/>
</dbReference>
<dbReference type="Pfam" id="PF02272">
    <property type="entry name" value="DHHA1"/>
    <property type="match status" value="1"/>
</dbReference>
<dbReference type="Pfam" id="PF12627">
    <property type="entry name" value="PolyA_pol_RNAbd"/>
    <property type="match status" value="1"/>
</dbReference>
<dbReference type="Gene3D" id="3.10.310.30">
    <property type="match status" value="1"/>
</dbReference>
<dbReference type="InterPro" id="IPR000644">
    <property type="entry name" value="CBS_dom"/>
</dbReference>
<dbReference type="Pfam" id="PF00571">
    <property type="entry name" value="CBS"/>
    <property type="match status" value="2"/>
</dbReference>
<keyword evidence="6" id="KW-0548">Nucleotidyltransferase</keyword>
<dbReference type="InterPro" id="IPR003156">
    <property type="entry name" value="DHHA1_dom"/>
</dbReference>
<dbReference type="InterPro" id="IPR032828">
    <property type="entry name" value="PolyA_RNA-bd"/>
</dbReference>
<dbReference type="CDD" id="cd17772">
    <property type="entry name" value="CBS_pair_DHH_polyA_Pol_assoc"/>
    <property type="match status" value="1"/>
</dbReference>
<dbReference type="SUPFAM" id="SSF54631">
    <property type="entry name" value="CBS-domain pair"/>
    <property type="match status" value="1"/>
</dbReference>
<evidence type="ECO:0000313" key="14">
    <source>
        <dbReference type="EMBL" id="QQG65495.1"/>
    </source>
</evidence>
<keyword evidence="10 12" id="KW-0694">RNA-binding</keyword>
<keyword evidence="5" id="KW-0819">tRNA processing</keyword>
<dbReference type="SUPFAM" id="SSF81891">
    <property type="entry name" value="Poly A polymerase C-terminal region-like"/>
    <property type="match status" value="1"/>
</dbReference>
<dbReference type="SUPFAM" id="SSF64182">
    <property type="entry name" value="DHH phosphoesterases"/>
    <property type="match status" value="1"/>
</dbReference>
<evidence type="ECO:0000313" key="15">
    <source>
        <dbReference type="Proteomes" id="UP000596092"/>
    </source>
</evidence>
<comment type="cofactor">
    <cofactor evidence="1">
        <name>Mg(2+)</name>
        <dbReference type="ChEBI" id="CHEBI:18420"/>
    </cofactor>
</comment>
<dbReference type="Gene3D" id="3.30.460.10">
    <property type="entry name" value="Beta Polymerase, domain 2"/>
    <property type="match status" value="1"/>
</dbReference>
<keyword evidence="15" id="KW-1185">Reference proteome</keyword>
<dbReference type="EMBL" id="CP054140">
    <property type="protein sequence ID" value="QQG65495.1"/>
    <property type="molecule type" value="Genomic_DNA"/>
</dbReference>
<keyword evidence="8" id="KW-0547">Nucleotide-binding</keyword>
<proteinExistence type="inferred from homology"/>
<evidence type="ECO:0000256" key="7">
    <source>
        <dbReference type="ARBA" id="ARBA00022723"/>
    </source>
</evidence>
<gene>
    <name evidence="14" type="ORF">HP555_06245</name>
</gene>
<dbReference type="Pfam" id="PF01743">
    <property type="entry name" value="PolyA_pol"/>
    <property type="match status" value="1"/>
</dbReference>